<name>A0A8J8P3S2_HALGN</name>
<protein>
    <submittedName>
        <fullName evidence="1">Uncharacterized protein</fullName>
    </submittedName>
</protein>
<reference evidence="1" key="1">
    <citation type="submission" date="2019-06" db="EMBL/GenBank/DDBJ databases">
        <authorList>
            <person name="Zheng W."/>
        </authorList>
    </citation>
    <scope>NUCLEOTIDE SEQUENCE</scope>
    <source>
        <strain evidence="1">QDHG01</strain>
    </source>
</reference>
<dbReference type="Proteomes" id="UP000785679">
    <property type="component" value="Unassembled WGS sequence"/>
</dbReference>
<gene>
    <name evidence="1" type="ORF">FGO68_gene5681</name>
</gene>
<organism evidence="1 2">
    <name type="scientific">Halteria grandinella</name>
    <dbReference type="NCBI Taxonomy" id="5974"/>
    <lineage>
        <taxon>Eukaryota</taxon>
        <taxon>Sar</taxon>
        <taxon>Alveolata</taxon>
        <taxon>Ciliophora</taxon>
        <taxon>Intramacronucleata</taxon>
        <taxon>Spirotrichea</taxon>
        <taxon>Stichotrichia</taxon>
        <taxon>Sporadotrichida</taxon>
        <taxon>Halteriidae</taxon>
        <taxon>Halteria</taxon>
    </lineage>
</organism>
<keyword evidence="2" id="KW-1185">Reference proteome</keyword>
<dbReference type="AlphaFoldDB" id="A0A8J8P3S2"/>
<comment type="caution">
    <text evidence="1">The sequence shown here is derived from an EMBL/GenBank/DDBJ whole genome shotgun (WGS) entry which is preliminary data.</text>
</comment>
<sequence>MCEQLQKSQVQSLNIQSGLNNQAASNLIIEMCAIRSNWHFRTIFEDQLLCTSIISDTTILSNYNTDFDTQNILNCMELIALCELQLFIRLGPSIQDNSRSRRLQLRRVKQKASPLQTILITTLGCLDGS</sequence>
<proteinExistence type="predicted"/>
<evidence type="ECO:0000313" key="2">
    <source>
        <dbReference type="Proteomes" id="UP000785679"/>
    </source>
</evidence>
<dbReference type="EMBL" id="RRYP01001935">
    <property type="protein sequence ID" value="TNV85315.1"/>
    <property type="molecule type" value="Genomic_DNA"/>
</dbReference>
<evidence type="ECO:0000313" key="1">
    <source>
        <dbReference type="EMBL" id="TNV85315.1"/>
    </source>
</evidence>
<accession>A0A8J8P3S2</accession>